<name>A0A5C6ESQ1_9BACT</name>
<evidence type="ECO:0000256" key="11">
    <source>
        <dbReference type="SAM" id="Phobius"/>
    </source>
</evidence>
<keyword evidence="3 13" id="KW-0808">Transferase</keyword>
<dbReference type="Proteomes" id="UP000317977">
    <property type="component" value="Unassembled WGS sequence"/>
</dbReference>
<dbReference type="GO" id="GO:0004674">
    <property type="term" value="F:protein serine/threonine kinase activity"/>
    <property type="evidence" value="ECO:0007669"/>
    <property type="project" value="UniProtKB-EC"/>
</dbReference>
<keyword evidence="4 11" id="KW-0812">Transmembrane</keyword>
<dbReference type="GO" id="GO:0005524">
    <property type="term" value="F:ATP binding"/>
    <property type="evidence" value="ECO:0007669"/>
    <property type="project" value="UniProtKB-UniRule"/>
</dbReference>
<keyword evidence="5 10" id="KW-0547">Nucleotide-binding</keyword>
<dbReference type="PROSITE" id="PS00107">
    <property type="entry name" value="PROTEIN_KINASE_ATP"/>
    <property type="match status" value="1"/>
</dbReference>
<evidence type="ECO:0000256" key="9">
    <source>
        <dbReference type="ARBA" id="ARBA00023136"/>
    </source>
</evidence>
<dbReference type="RefSeq" id="WP_146534758.1">
    <property type="nucleotide sequence ID" value="NZ_SJPX01000003.1"/>
</dbReference>
<dbReference type="InterPro" id="IPR017441">
    <property type="entry name" value="Protein_kinase_ATP_BS"/>
</dbReference>
<feature type="domain" description="Protein kinase" evidence="12">
    <location>
        <begin position="437"/>
        <end position="727"/>
    </location>
</feature>
<proteinExistence type="predicted"/>
<dbReference type="AlphaFoldDB" id="A0A5C6ESQ1"/>
<gene>
    <name evidence="13" type="primary">pknB_11</name>
    <name evidence="13" type="ORF">Poly59_29760</name>
</gene>
<evidence type="ECO:0000256" key="4">
    <source>
        <dbReference type="ARBA" id="ARBA00022692"/>
    </source>
</evidence>
<dbReference type="InterPro" id="IPR011009">
    <property type="entry name" value="Kinase-like_dom_sf"/>
</dbReference>
<dbReference type="SUPFAM" id="SSF56112">
    <property type="entry name" value="Protein kinase-like (PK-like)"/>
    <property type="match status" value="1"/>
</dbReference>
<feature type="transmembrane region" description="Helical" evidence="11">
    <location>
        <begin position="395"/>
        <end position="417"/>
    </location>
</feature>
<reference evidence="13 14" key="1">
    <citation type="submission" date="2019-02" db="EMBL/GenBank/DDBJ databases">
        <title>Deep-cultivation of Planctomycetes and their phenomic and genomic characterization uncovers novel biology.</title>
        <authorList>
            <person name="Wiegand S."/>
            <person name="Jogler M."/>
            <person name="Boedeker C."/>
            <person name="Pinto D."/>
            <person name="Vollmers J."/>
            <person name="Rivas-Marin E."/>
            <person name="Kohn T."/>
            <person name="Peeters S.H."/>
            <person name="Heuer A."/>
            <person name="Rast P."/>
            <person name="Oberbeckmann S."/>
            <person name="Bunk B."/>
            <person name="Jeske O."/>
            <person name="Meyerdierks A."/>
            <person name="Storesund J.E."/>
            <person name="Kallscheuer N."/>
            <person name="Luecker S."/>
            <person name="Lage O.M."/>
            <person name="Pohl T."/>
            <person name="Merkel B.J."/>
            <person name="Hornburger P."/>
            <person name="Mueller R.-W."/>
            <person name="Bruemmer F."/>
            <person name="Labrenz M."/>
            <person name="Spormann A.M."/>
            <person name="Op Den Camp H."/>
            <person name="Overmann J."/>
            <person name="Amann R."/>
            <person name="Jetten M.S.M."/>
            <person name="Mascher T."/>
            <person name="Medema M.H."/>
            <person name="Devos D.P."/>
            <person name="Kaster A.-K."/>
            <person name="Ovreas L."/>
            <person name="Rohde M."/>
            <person name="Galperin M.Y."/>
            <person name="Jogler C."/>
        </authorList>
    </citation>
    <scope>NUCLEOTIDE SEQUENCE [LARGE SCALE GENOMIC DNA]</scope>
    <source>
        <strain evidence="13 14">Poly59</strain>
    </source>
</reference>
<comment type="caution">
    <text evidence="13">The sequence shown here is derived from an EMBL/GenBank/DDBJ whole genome shotgun (WGS) entry which is preliminary data.</text>
</comment>
<dbReference type="Gene3D" id="3.30.450.20">
    <property type="entry name" value="PAS domain"/>
    <property type="match status" value="1"/>
</dbReference>
<dbReference type="InterPro" id="IPR033479">
    <property type="entry name" value="dCache_1"/>
</dbReference>
<keyword evidence="2" id="KW-1003">Cell membrane</keyword>
<protein>
    <submittedName>
        <fullName evidence="13">Serine/threonine-protein kinase PknB</fullName>
        <ecNumber evidence="13">2.7.11.1</ecNumber>
    </submittedName>
</protein>
<dbReference type="CDD" id="cd14014">
    <property type="entry name" value="STKc_PknB_like"/>
    <property type="match status" value="1"/>
</dbReference>
<evidence type="ECO:0000259" key="12">
    <source>
        <dbReference type="PROSITE" id="PS50011"/>
    </source>
</evidence>
<dbReference type="PROSITE" id="PS00108">
    <property type="entry name" value="PROTEIN_KINASE_ST"/>
    <property type="match status" value="1"/>
</dbReference>
<dbReference type="Gene3D" id="1.10.510.10">
    <property type="entry name" value="Transferase(Phosphotransferase) domain 1"/>
    <property type="match status" value="1"/>
</dbReference>
<evidence type="ECO:0000256" key="10">
    <source>
        <dbReference type="PROSITE-ProRule" id="PRU10141"/>
    </source>
</evidence>
<dbReference type="Pfam" id="PF00069">
    <property type="entry name" value="Pkinase"/>
    <property type="match status" value="1"/>
</dbReference>
<organism evidence="13 14">
    <name type="scientific">Rubripirellula reticaptiva</name>
    <dbReference type="NCBI Taxonomy" id="2528013"/>
    <lineage>
        <taxon>Bacteria</taxon>
        <taxon>Pseudomonadati</taxon>
        <taxon>Planctomycetota</taxon>
        <taxon>Planctomycetia</taxon>
        <taxon>Pirellulales</taxon>
        <taxon>Pirellulaceae</taxon>
        <taxon>Rubripirellula</taxon>
    </lineage>
</organism>
<evidence type="ECO:0000256" key="5">
    <source>
        <dbReference type="ARBA" id="ARBA00022741"/>
    </source>
</evidence>
<comment type="subcellular location">
    <subcellularLocation>
        <location evidence="1">Cell membrane</location>
        <topology evidence="1">Multi-pass membrane protein</topology>
    </subcellularLocation>
</comment>
<dbReference type="OrthoDB" id="6111975at2"/>
<dbReference type="InterPro" id="IPR008271">
    <property type="entry name" value="Ser/Thr_kinase_AS"/>
</dbReference>
<dbReference type="EC" id="2.7.11.1" evidence="13"/>
<evidence type="ECO:0000256" key="1">
    <source>
        <dbReference type="ARBA" id="ARBA00004651"/>
    </source>
</evidence>
<dbReference type="PANTHER" id="PTHR43289">
    <property type="entry name" value="MITOGEN-ACTIVATED PROTEIN KINASE KINASE KINASE 20-RELATED"/>
    <property type="match status" value="1"/>
</dbReference>
<evidence type="ECO:0000256" key="7">
    <source>
        <dbReference type="ARBA" id="ARBA00022840"/>
    </source>
</evidence>
<evidence type="ECO:0000313" key="13">
    <source>
        <dbReference type="EMBL" id="TWU51384.1"/>
    </source>
</evidence>
<dbReference type="GO" id="GO:0005886">
    <property type="term" value="C:plasma membrane"/>
    <property type="evidence" value="ECO:0007669"/>
    <property type="project" value="UniProtKB-SubCell"/>
</dbReference>
<dbReference type="PANTHER" id="PTHR43289:SF6">
    <property type="entry name" value="SERINE_THREONINE-PROTEIN KINASE NEKL-3"/>
    <property type="match status" value="1"/>
</dbReference>
<keyword evidence="14" id="KW-1185">Reference proteome</keyword>
<dbReference type="Pfam" id="PF02743">
    <property type="entry name" value="dCache_1"/>
    <property type="match status" value="1"/>
</dbReference>
<dbReference type="EMBL" id="SJPX01000003">
    <property type="protein sequence ID" value="TWU51384.1"/>
    <property type="molecule type" value="Genomic_DNA"/>
</dbReference>
<evidence type="ECO:0000256" key="6">
    <source>
        <dbReference type="ARBA" id="ARBA00022777"/>
    </source>
</evidence>
<evidence type="ECO:0000256" key="2">
    <source>
        <dbReference type="ARBA" id="ARBA00022475"/>
    </source>
</evidence>
<keyword evidence="6 13" id="KW-0418">Kinase</keyword>
<keyword evidence="7 10" id="KW-0067">ATP-binding</keyword>
<feature type="binding site" evidence="10">
    <location>
        <position position="466"/>
    </location>
    <ligand>
        <name>ATP</name>
        <dbReference type="ChEBI" id="CHEBI:30616"/>
    </ligand>
</feature>
<keyword evidence="8 11" id="KW-1133">Transmembrane helix</keyword>
<dbReference type="PROSITE" id="PS50011">
    <property type="entry name" value="PROTEIN_KINASE_DOM"/>
    <property type="match status" value="1"/>
</dbReference>
<dbReference type="Gene3D" id="3.30.200.20">
    <property type="entry name" value="Phosphorylase Kinase, domain 1"/>
    <property type="match status" value="1"/>
</dbReference>
<evidence type="ECO:0000313" key="14">
    <source>
        <dbReference type="Proteomes" id="UP000317977"/>
    </source>
</evidence>
<keyword evidence="9 11" id="KW-0472">Membrane</keyword>
<dbReference type="InterPro" id="IPR000719">
    <property type="entry name" value="Prot_kinase_dom"/>
</dbReference>
<accession>A0A5C6ESQ1</accession>
<evidence type="ECO:0000256" key="3">
    <source>
        <dbReference type="ARBA" id="ARBA00022679"/>
    </source>
</evidence>
<feature type="transmembrane region" description="Helical" evidence="11">
    <location>
        <begin position="61"/>
        <end position="81"/>
    </location>
</feature>
<evidence type="ECO:0000256" key="8">
    <source>
        <dbReference type="ARBA" id="ARBA00022989"/>
    </source>
</evidence>
<dbReference type="SMART" id="SM00220">
    <property type="entry name" value="S_TKc"/>
    <property type="match status" value="1"/>
</dbReference>
<sequence length="763" mass="83491">MRGIIRTIEGALASRLVGSALNTAPIVTPSSGGPTSVEMNTRTISATHFPLIKFLRRVGPWIGGLSSLALLLAVGLVGWALNQSMQQLVRDSLETTLLAHVRSLEHWLAERIRESDRIANNVDIQNRSVKLITASEEQFKWTAADASAKPSVPSIDSLLNPNQTVGWAILDTNDQVIDSSFAALIGKRLPIPDPVRRQALSGKSTVSEPFAFPIAIAGNDDPDGKPITDAPIIAAVSPLHSDETVVGMITVLIDPAGPLSNIFAATRSEVGGETYAVDRNGRMISRSRYEKQLRKVGVLPPDPRVTSSMQVSVRDPGYRLLDGDKISQSVDEWPLTEMANQLTRGGSGENVSGYRDYRGVKVVGAWAWLPEYQFGVATEFDFEQAYAPMKLLRRLMIGLLLISAIVGATTILLALMVRRMVKRLAATQQNQRRIGQYELGESLGRGGMGAVFRATHDLLGRTVAIKVLERDSQNSVSIARFEREAKMTAGLRHPSTISLYDFGRTDQGELFYVMEYVDGITLQRLVDRYGRQPPARVIHLLLQICGSLSEAHWKGIIHRDIKPANLMLSTQPGMHDLLKVLDFGLVKDIVQGPTDLSLTTSEGITGTPMYMPPETVRDASMSDHRSDIYAVGGVGYTLLTGKPMFEGDASVEICMKQLKEDPLRPADRLASHGIHERLPDDLQNILMACLRKDPTQRPASIDDLAAALRHCDDATGWDDVAAMHWWTLALKDGVIDDTTSFDDADRDSEITWAGEGDASATAH</sequence>